<reference evidence="1" key="1">
    <citation type="submission" date="2014-11" db="EMBL/GenBank/DDBJ databases">
        <authorList>
            <person name="Amaro Gonzalez C."/>
        </authorList>
    </citation>
    <scope>NUCLEOTIDE SEQUENCE</scope>
</reference>
<dbReference type="AlphaFoldDB" id="A0A0E9SY15"/>
<reference evidence="1" key="2">
    <citation type="journal article" date="2015" name="Fish Shellfish Immunol.">
        <title>Early steps in the European eel (Anguilla anguilla)-Vibrio vulnificus interaction in the gills: Role of the RtxA13 toxin.</title>
        <authorList>
            <person name="Callol A."/>
            <person name="Pajuelo D."/>
            <person name="Ebbesson L."/>
            <person name="Teles M."/>
            <person name="MacKenzie S."/>
            <person name="Amaro C."/>
        </authorList>
    </citation>
    <scope>NUCLEOTIDE SEQUENCE</scope>
</reference>
<protein>
    <submittedName>
        <fullName evidence="1">Uncharacterized protein</fullName>
    </submittedName>
</protein>
<organism evidence="1">
    <name type="scientific">Anguilla anguilla</name>
    <name type="common">European freshwater eel</name>
    <name type="synonym">Muraena anguilla</name>
    <dbReference type="NCBI Taxonomy" id="7936"/>
    <lineage>
        <taxon>Eukaryota</taxon>
        <taxon>Metazoa</taxon>
        <taxon>Chordata</taxon>
        <taxon>Craniata</taxon>
        <taxon>Vertebrata</taxon>
        <taxon>Euteleostomi</taxon>
        <taxon>Actinopterygii</taxon>
        <taxon>Neopterygii</taxon>
        <taxon>Teleostei</taxon>
        <taxon>Anguilliformes</taxon>
        <taxon>Anguillidae</taxon>
        <taxon>Anguilla</taxon>
    </lineage>
</organism>
<proteinExistence type="predicted"/>
<sequence>MHADKTLSSETKWMKQIYNCSVPWSVHLFSPMVNATFEHHCQCNWSVPWSVKFPTPSFGVLALIQFERETV</sequence>
<evidence type="ECO:0000313" key="1">
    <source>
        <dbReference type="EMBL" id="JAH45413.1"/>
    </source>
</evidence>
<dbReference type="EMBL" id="GBXM01063164">
    <property type="protein sequence ID" value="JAH45413.1"/>
    <property type="molecule type" value="Transcribed_RNA"/>
</dbReference>
<name>A0A0E9SY15_ANGAN</name>
<accession>A0A0E9SY15</accession>